<accession>A0AA36KEK3</accession>
<comment type="caution">
    <text evidence="1">The sequence shown here is derived from an EMBL/GenBank/DDBJ whole genome shotgun (WGS) entry which is preliminary data.</text>
</comment>
<gene>
    <name evidence="1" type="ORF">ANICBIBUN_05710</name>
</gene>
<keyword evidence="2" id="KW-1185">Reference proteome</keyword>
<organism evidence="1 2">
    <name type="scientific">Acinetobacter nosocomialis 28F</name>
    <dbReference type="NCBI Taxonomy" id="1147131"/>
    <lineage>
        <taxon>Bacteria</taxon>
        <taxon>Pseudomonadati</taxon>
        <taxon>Pseudomonadota</taxon>
        <taxon>Gammaproteobacteria</taxon>
        <taxon>Moraxellales</taxon>
        <taxon>Moraxellaceae</taxon>
        <taxon>Acinetobacter</taxon>
        <taxon>Acinetobacter calcoaceticus/baumannii complex</taxon>
    </lineage>
</organism>
<dbReference type="Proteomes" id="UP000019193">
    <property type="component" value="Unassembled WGS sequence"/>
</dbReference>
<reference evidence="1 2" key="1">
    <citation type="submission" date="2013-06" db="EMBL/GenBank/DDBJ databases">
        <title>Comparative analysis of genomes of multi-drug Acinetobacter sp. from Colombian Hospitals.</title>
        <authorList>
            <person name="Barreto-Hernandez E."/>
            <person name="Gonzalez E.B."/>
            <person name="Cepeda L.A."/>
            <person name="Valenzuela E.M."/>
            <person name="Falquet L."/>
            <person name="Reguero M.T."/>
            <person name="Mantilla R."/>
        </authorList>
    </citation>
    <scope>NUCLEOTIDE SEQUENCE [LARGE SCALE GENOMIC DNA]</scope>
    <source>
        <strain evidence="1 2">28F</strain>
    </source>
</reference>
<sequence length="62" mass="7029">MILRTIGKTKSNVGKAIIQEIAHADIHTYRENSSNPKLRNVLIIETTKVIMIDKRKGKTIEV</sequence>
<protein>
    <submittedName>
        <fullName evidence="1">Uncharacterized protein</fullName>
    </submittedName>
</protein>
<evidence type="ECO:0000313" key="1">
    <source>
        <dbReference type="EMBL" id="CDG76931.1"/>
    </source>
</evidence>
<dbReference type="EMBL" id="CBSD020000092">
    <property type="protein sequence ID" value="CDG76931.1"/>
    <property type="molecule type" value="Genomic_DNA"/>
</dbReference>
<proteinExistence type="predicted"/>
<dbReference type="AlphaFoldDB" id="A0AA36KEK3"/>
<name>A0AA36KEK3_ACINO</name>
<evidence type="ECO:0000313" key="2">
    <source>
        <dbReference type="Proteomes" id="UP000019193"/>
    </source>
</evidence>